<evidence type="ECO:0000256" key="3">
    <source>
        <dbReference type="ARBA" id="ARBA00022598"/>
    </source>
</evidence>
<comment type="caution">
    <text evidence="9">The sequence shown here is derived from an EMBL/GenBank/DDBJ whole genome shotgun (WGS) entry which is preliminary data.</text>
</comment>
<dbReference type="GO" id="GO:0016740">
    <property type="term" value="F:transferase activity"/>
    <property type="evidence" value="ECO:0007669"/>
    <property type="project" value="UniProtKB-KW"/>
</dbReference>
<dbReference type="NCBIfam" id="TIGR00132">
    <property type="entry name" value="gatA"/>
    <property type="match status" value="1"/>
</dbReference>
<evidence type="ECO:0000256" key="7">
    <source>
        <dbReference type="HAMAP-Rule" id="MF_00120"/>
    </source>
</evidence>
<proteinExistence type="inferred from homology"/>
<gene>
    <name evidence="7 9" type="primary">gatA</name>
    <name evidence="9" type="ORF">EHT25_22460</name>
</gene>
<dbReference type="Proteomes" id="UP000271925">
    <property type="component" value="Unassembled WGS sequence"/>
</dbReference>
<dbReference type="GO" id="GO:0050567">
    <property type="term" value="F:glutaminyl-tRNA synthase (glutamine-hydrolyzing) activity"/>
    <property type="evidence" value="ECO:0007669"/>
    <property type="project" value="UniProtKB-UniRule"/>
</dbReference>
<dbReference type="GO" id="GO:0030956">
    <property type="term" value="C:glutamyl-tRNA(Gln) amidotransferase complex"/>
    <property type="evidence" value="ECO:0007669"/>
    <property type="project" value="InterPro"/>
</dbReference>
<dbReference type="SUPFAM" id="SSF75304">
    <property type="entry name" value="Amidase signature (AS) enzymes"/>
    <property type="match status" value="1"/>
</dbReference>
<feature type="active site" description="Charge relay system" evidence="7">
    <location>
        <position position="153"/>
    </location>
</feature>
<dbReference type="InterPro" id="IPR004412">
    <property type="entry name" value="GatA"/>
</dbReference>
<keyword evidence="5 7" id="KW-0067">ATP-binding</keyword>
<reference evidence="9 10" key="1">
    <citation type="submission" date="2018-11" db="EMBL/GenBank/DDBJ databases">
        <authorList>
            <person name="Zhou Z."/>
            <person name="Wang G."/>
        </authorList>
    </citation>
    <scope>NUCLEOTIDE SEQUENCE [LARGE SCALE GENOMIC DNA]</scope>
    <source>
        <strain evidence="9 10">KCTC52004</strain>
    </source>
</reference>
<accession>A0A3P1BIP3</accession>
<feature type="active site" description="Acyl-ester intermediate" evidence="7">
    <location>
        <position position="177"/>
    </location>
</feature>
<keyword evidence="6 7" id="KW-0648">Protein biosynthesis</keyword>
<name>A0A3P1BIP3_9BACT</name>
<evidence type="ECO:0000313" key="10">
    <source>
        <dbReference type="Proteomes" id="UP000271925"/>
    </source>
</evidence>
<dbReference type="AlphaFoldDB" id="A0A3P1BIP3"/>
<evidence type="ECO:0000256" key="1">
    <source>
        <dbReference type="ARBA" id="ARBA00011123"/>
    </source>
</evidence>
<evidence type="ECO:0000256" key="2">
    <source>
        <dbReference type="ARBA" id="ARBA00014428"/>
    </source>
</evidence>
<dbReference type="OrthoDB" id="9811471at2"/>
<dbReference type="HAMAP" id="MF_00120">
    <property type="entry name" value="GatA"/>
    <property type="match status" value="1"/>
</dbReference>
<feature type="active site" description="Charge relay system" evidence="7">
    <location>
        <position position="78"/>
    </location>
</feature>
<dbReference type="PANTHER" id="PTHR11895:SF151">
    <property type="entry name" value="GLUTAMYL-TRNA(GLN) AMIDOTRANSFERASE SUBUNIT A"/>
    <property type="match status" value="1"/>
</dbReference>
<dbReference type="InterPro" id="IPR023631">
    <property type="entry name" value="Amidase_dom"/>
</dbReference>
<feature type="domain" description="Amidase" evidence="8">
    <location>
        <begin position="26"/>
        <end position="466"/>
    </location>
</feature>
<dbReference type="GO" id="GO:0005524">
    <property type="term" value="F:ATP binding"/>
    <property type="evidence" value="ECO:0007669"/>
    <property type="project" value="UniProtKB-KW"/>
</dbReference>
<dbReference type="EMBL" id="RQJO01000010">
    <property type="protein sequence ID" value="RRB00951.1"/>
    <property type="molecule type" value="Genomic_DNA"/>
</dbReference>
<evidence type="ECO:0000256" key="5">
    <source>
        <dbReference type="ARBA" id="ARBA00022840"/>
    </source>
</evidence>
<dbReference type="Pfam" id="PF01425">
    <property type="entry name" value="Amidase"/>
    <property type="match status" value="1"/>
</dbReference>
<keyword evidence="3 7" id="KW-0436">Ligase</keyword>
<dbReference type="EC" id="6.3.5.7" evidence="7"/>
<dbReference type="Gene3D" id="3.90.1300.10">
    <property type="entry name" value="Amidase signature (AS) domain"/>
    <property type="match status" value="1"/>
</dbReference>
<evidence type="ECO:0000256" key="6">
    <source>
        <dbReference type="ARBA" id="ARBA00022917"/>
    </source>
</evidence>
<dbReference type="InterPro" id="IPR036928">
    <property type="entry name" value="AS_sf"/>
</dbReference>
<evidence type="ECO:0000256" key="4">
    <source>
        <dbReference type="ARBA" id="ARBA00022741"/>
    </source>
</evidence>
<protein>
    <recommendedName>
        <fullName evidence="2 7">Glutamyl-tRNA(Gln) amidotransferase subunit A</fullName>
        <shortName evidence="7">Glu-ADT subunit A</shortName>
        <ecNumber evidence="7">6.3.5.7</ecNumber>
    </recommendedName>
</protein>
<keyword evidence="4 7" id="KW-0547">Nucleotide-binding</keyword>
<sequence length="480" mass="52202">MPVKPYDSLSEIQRDLAAGSVTCRQLVDHYLQRIDDHQHLNAFVAVYADEARQRADEVDAKWSAGKAGRLAGMVLGIKDVLCYNQHGVQAGSRILDGFVSQFTATAVQRVMDEDVIIIGRQNCDEFAMGSSNENSAFGPVRNADDTDRVPGGSSGGSAVAVQAGLCLASLGSDTGGSVRQPAAFCGTVGLKPTYARVSRWGLIAYASSFDCIGPITHTVEDAALLLEIMAGADEFDSTVSQNPVPKYTEQLALNRPLRIGYLRDGVESEGVDPVIRQKTREMLDRLREQGHTVEPVDFPLLKHVLPTYYILTTAEASSNLSRFDGVRFGYRSPEATDLESLYKKSRTNGFGDEVRRRIILGTFALSSSYYDAYYTKAQQVRRLIKDETDAFFGQYDLMASPVTPTTAFRIGEKSSDPLQMYLADIFTVQANVVGCPAISIPNGTDATGLAIGFQLMAAPFREVDLLAAANELTKATEVEA</sequence>
<comment type="catalytic activity">
    <reaction evidence="7">
        <text>L-glutamyl-tRNA(Gln) + L-glutamine + ATP + H2O = L-glutaminyl-tRNA(Gln) + L-glutamate + ADP + phosphate + H(+)</text>
        <dbReference type="Rhea" id="RHEA:17521"/>
        <dbReference type="Rhea" id="RHEA-COMP:9681"/>
        <dbReference type="Rhea" id="RHEA-COMP:9684"/>
        <dbReference type="ChEBI" id="CHEBI:15377"/>
        <dbReference type="ChEBI" id="CHEBI:15378"/>
        <dbReference type="ChEBI" id="CHEBI:29985"/>
        <dbReference type="ChEBI" id="CHEBI:30616"/>
        <dbReference type="ChEBI" id="CHEBI:43474"/>
        <dbReference type="ChEBI" id="CHEBI:58359"/>
        <dbReference type="ChEBI" id="CHEBI:78520"/>
        <dbReference type="ChEBI" id="CHEBI:78521"/>
        <dbReference type="ChEBI" id="CHEBI:456216"/>
        <dbReference type="EC" id="6.3.5.7"/>
    </reaction>
</comment>
<keyword evidence="10" id="KW-1185">Reference proteome</keyword>
<evidence type="ECO:0000313" key="9">
    <source>
        <dbReference type="EMBL" id="RRB00951.1"/>
    </source>
</evidence>
<dbReference type="RefSeq" id="WP_124877414.1">
    <property type="nucleotide sequence ID" value="NZ_RQJO01000010.1"/>
</dbReference>
<comment type="subunit">
    <text evidence="1 7">Heterotrimer of A, B and C subunits.</text>
</comment>
<dbReference type="InterPro" id="IPR000120">
    <property type="entry name" value="Amidase"/>
</dbReference>
<evidence type="ECO:0000259" key="8">
    <source>
        <dbReference type="Pfam" id="PF01425"/>
    </source>
</evidence>
<keyword evidence="9" id="KW-0808">Transferase</keyword>
<comment type="similarity">
    <text evidence="7">Belongs to the amidase family. GatA subfamily.</text>
</comment>
<organism evidence="9 10">
    <name type="scientific">Larkinella rosea</name>
    <dbReference type="NCBI Taxonomy" id="2025312"/>
    <lineage>
        <taxon>Bacteria</taxon>
        <taxon>Pseudomonadati</taxon>
        <taxon>Bacteroidota</taxon>
        <taxon>Cytophagia</taxon>
        <taxon>Cytophagales</taxon>
        <taxon>Spirosomataceae</taxon>
        <taxon>Larkinella</taxon>
    </lineage>
</organism>
<dbReference type="PANTHER" id="PTHR11895">
    <property type="entry name" value="TRANSAMIDASE"/>
    <property type="match status" value="1"/>
</dbReference>
<comment type="function">
    <text evidence="7">Allows the formation of correctly charged Gln-tRNA(Gln) through the transamidation of misacylated Glu-tRNA(Gln) in organisms which lack glutaminyl-tRNA synthetase. The reaction takes place in the presence of glutamine and ATP through an activated gamma-phospho-Glu-tRNA(Gln).</text>
</comment>
<dbReference type="GO" id="GO:0006412">
    <property type="term" value="P:translation"/>
    <property type="evidence" value="ECO:0007669"/>
    <property type="project" value="UniProtKB-UniRule"/>
</dbReference>